<dbReference type="Pfam" id="PF02826">
    <property type="entry name" value="2-Hacid_dh_C"/>
    <property type="match status" value="1"/>
</dbReference>
<dbReference type="SUPFAM" id="SSF51735">
    <property type="entry name" value="NAD(P)-binding Rossmann-fold domains"/>
    <property type="match status" value="1"/>
</dbReference>
<proteinExistence type="inferred from homology"/>
<dbReference type="InterPro" id="IPR036291">
    <property type="entry name" value="NAD(P)-bd_dom_sf"/>
</dbReference>
<dbReference type="RefSeq" id="WP_046522375.1">
    <property type="nucleotide sequence ID" value="NZ_LAYY01000003.1"/>
</dbReference>
<evidence type="ECO:0000313" key="6">
    <source>
        <dbReference type="EMBL" id="KKK39340.1"/>
    </source>
</evidence>
<dbReference type="PANTHER" id="PTHR10996:SF283">
    <property type="entry name" value="GLYOXYLATE_HYDROXYPYRUVATE REDUCTASE B"/>
    <property type="match status" value="1"/>
</dbReference>
<dbReference type="GO" id="GO:0030267">
    <property type="term" value="F:glyoxylate reductase (NADPH) activity"/>
    <property type="evidence" value="ECO:0007669"/>
    <property type="project" value="TreeGrafter"/>
</dbReference>
<dbReference type="SUPFAM" id="SSF52283">
    <property type="entry name" value="Formate/glycerate dehydrogenase catalytic domain-like"/>
    <property type="match status" value="1"/>
</dbReference>
<keyword evidence="7" id="KW-1185">Reference proteome</keyword>
<dbReference type="GO" id="GO:0016618">
    <property type="term" value="F:hydroxypyruvate reductase [NAD(P)H] activity"/>
    <property type="evidence" value="ECO:0007669"/>
    <property type="project" value="TreeGrafter"/>
</dbReference>
<evidence type="ECO:0000256" key="1">
    <source>
        <dbReference type="ARBA" id="ARBA00005854"/>
    </source>
</evidence>
<dbReference type="Gene3D" id="3.40.50.720">
    <property type="entry name" value="NAD(P)-binding Rossmann-like Domain"/>
    <property type="match status" value="2"/>
</dbReference>
<dbReference type="Pfam" id="PF00389">
    <property type="entry name" value="2-Hacid_dh"/>
    <property type="match status" value="1"/>
</dbReference>
<feature type="domain" description="D-isomer specific 2-hydroxyacid dehydrogenase catalytic" evidence="4">
    <location>
        <begin position="16"/>
        <end position="320"/>
    </location>
</feature>
<dbReference type="InterPro" id="IPR050223">
    <property type="entry name" value="D-isomer_2-hydroxyacid_DH"/>
</dbReference>
<evidence type="ECO:0000256" key="3">
    <source>
        <dbReference type="RuleBase" id="RU003719"/>
    </source>
</evidence>
<organism evidence="6 7">
    <name type="scientific">Mesobacillus campisalis</name>
    <dbReference type="NCBI Taxonomy" id="1408103"/>
    <lineage>
        <taxon>Bacteria</taxon>
        <taxon>Bacillati</taxon>
        <taxon>Bacillota</taxon>
        <taxon>Bacilli</taxon>
        <taxon>Bacillales</taxon>
        <taxon>Bacillaceae</taxon>
        <taxon>Mesobacillus</taxon>
    </lineage>
</organism>
<gene>
    <name evidence="6" type="ORF">WQ57_03670</name>
</gene>
<comment type="caution">
    <text evidence="6">The sequence shown here is derived from an EMBL/GenBank/DDBJ whole genome shotgun (WGS) entry which is preliminary data.</text>
</comment>
<dbReference type="Proteomes" id="UP000034166">
    <property type="component" value="Unassembled WGS sequence"/>
</dbReference>
<dbReference type="OrthoDB" id="9805416at2"/>
<dbReference type="PANTHER" id="PTHR10996">
    <property type="entry name" value="2-HYDROXYACID DEHYDROGENASE-RELATED"/>
    <property type="match status" value="1"/>
</dbReference>
<dbReference type="AlphaFoldDB" id="A0A0M2T3G7"/>
<accession>A0A0M2T3G7</accession>
<sequence>MKPYIYLTRKLPEEAYQKLVGRFDVHMWEREDQAVPHDVLLSQAAKADALLTVVSDPVTQEVFEAGKRLKVVANMAVGYDNIHVDAATEKGVYVCNTPDVLTETTADLTFALLLAAARRVVEAAEFIKDGKWQSWSPFLLAGHDVHHKTIGIAGMGGIGEAVARRAKGFGMEILYHNRSRKPDAEEALGAQYCSFDELVERSDFLVAMTPLTPDTKHLFNADVFKKMKSSAIFINASRGAVADEAALAEALKNREIAGAGLDVFAEEPISADHPLLALENVTALPHIGSATMETRIKMIEICVDNIERVLTGQKPKTLVNTILLEP</sequence>
<dbReference type="GO" id="GO:0005829">
    <property type="term" value="C:cytosol"/>
    <property type="evidence" value="ECO:0007669"/>
    <property type="project" value="TreeGrafter"/>
</dbReference>
<name>A0A0M2T3G7_9BACI</name>
<evidence type="ECO:0000256" key="2">
    <source>
        <dbReference type="ARBA" id="ARBA00023002"/>
    </source>
</evidence>
<evidence type="ECO:0000313" key="7">
    <source>
        <dbReference type="Proteomes" id="UP000034166"/>
    </source>
</evidence>
<evidence type="ECO:0000259" key="5">
    <source>
        <dbReference type="Pfam" id="PF02826"/>
    </source>
</evidence>
<reference evidence="6 7" key="1">
    <citation type="submission" date="2015-04" db="EMBL/GenBank/DDBJ databases">
        <title>Taxonomic description and genome sequence of Bacillus campisalis sp. nov., a novel member of the genus Bacillus isolated from solar saltern.</title>
        <authorList>
            <person name="Mathan Kumar R."/>
            <person name="Kaur G."/>
            <person name="Kumar A."/>
            <person name="Singh N.K."/>
            <person name="Kaur N."/>
            <person name="Kumar N."/>
            <person name="Mayilraj S."/>
        </authorList>
    </citation>
    <scope>NUCLEOTIDE SEQUENCE [LARGE SCALE GENOMIC DNA]</scope>
    <source>
        <strain evidence="6 7">SA2-6</strain>
    </source>
</reference>
<dbReference type="InterPro" id="IPR006139">
    <property type="entry name" value="D-isomer_2_OHA_DH_cat_dom"/>
</dbReference>
<dbReference type="CDD" id="cd05301">
    <property type="entry name" value="GDH"/>
    <property type="match status" value="1"/>
</dbReference>
<feature type="domain" description="D-isomer specific 2-hydroxyacid dehydrogenase NAD-binding" evidence="5">
    <location>
        <begin position="110"/>
        <end position="288"/>
    </location>
</feature>
<dbReference type="PATRIC" id="fig|1408103.3.peg.826"/>
<dbReference type="EMBL" id="LAYY01000003">
    <property type="protein sequence ID" value="KKK39340.1"/>
    <property type="molecule type" value="Genomic_DNA"/>
</dbReference>
<dbReference type="InterPro" id="IPR006140">
    <property type="entry name" value="D-isomer_DH_NAD-bd"/>
</dbReference>
<keyword evidence="2 3" id="KW-0560">Oxidoreductase</keyword>
<dbReference type="FunFam" id="3.40.50.720:FF:000462">
    <property type="entry name" value="Glyoxylate reductase (NADP+)"/>
    <property type="match status" value="1"/>
</dbReference>
<evidence type="ECO:0000259" key="4">
    <source>
        <dbReference type="Pfam" id="PF00389"/>
    </source>
</evidence>
<dbReference type="GO" id="GO:0051287">
    <property type="term" value="F:NAD binding"/>
    <property type="evidence" value="ECO:0007669"/>
    <property type="project" value="InterPro"/>
</dbReference>
<protein>
    <submittedName>
        <fullName evidence="6">2-ketogluconate reductase</fullName>
    </submittedName>
</protein>
<comment type="similarity">
    <text evidence="1 3">Belongs to the D-isomer specific 2-hydroxyacid dehydrogenase family.</text>
</comment>